<gene>
    <name evidence="3" type="ORF">AB433_10640</name>
</gene>
<dbReference type="Pfam" id="PF12833">
    <property type="entry name" value="HTH_18"/>
    <property type="match status" value="1"/>
</dbReference>
<dbReference type="SUPFAM" id="SSF52317">
    <property type="entry name" value="Class I glutamine amidotransferase-like"/>
    <property type="match status" value="1"/>
</dbReference>
<proteinExistence type="predicted"/>
<sequence>MSTATTILALDGVFDTGLAAFQDTLATARDLAPPALRESLNSSVSSIRRATHTAHGLAIPTVRADALPTPGFVFVPALGAKTEEGIADALARPDVKRAVELLRTWQANGATIAAACTGTFVLAETGLLDKQEAATSWWLAPFFRARYPSVALDDSRALVGNDRVVTAGAVLAHFDLALWFVRQRSPELADTVARYLMLDPRSPQATYAIPDHLRHADHLVMLFEKWARENLDTGFSLEQAAAFVGTSERTLSRRINTVLGRSPLSYFQSLRVERAAYLLRTTKLGMDEIAARTGYDNAATLRTLLRRKTGRTASEIRRTNHLGVQD</sequence>
<evidence type="ECO:0000256" key="1">
    <source>
        <dbReference type="ARBA" id="ARBA00023015"/>
    </source>
</evidence>
<reference evidence="3 4" key="1">
    <citation type="submission" date="2015-06" db="EMBL/GenBank/DDBJ databases">
        <authorList>
            <person name="Zeng Y."/>
            <person name="Huang Y."/>
        </authorList>
    </citation>
    <scope>NUCLEOTIDE SEQUENCE [LARGE SCALE GENOMIC DNA]</scope>
    <source>
        <strain evidence="3 4">PQ-2</strain>
    </source>
</reference>
<keyword evidence="2" id="KW-0804">Transcription</keyword>
<dbReference type="Gene3D" id="3.40.50.880">
    <property type="match status" value="1"/>
</dbReference>
<dbReference type="PANTHER" id="PTHR43130:SF3">
    <property type="entry name" value="HTH-TYPE TRANSCRIPTIONAL REGULATOR RV1931C"/>
    <property type="match status" value="1"/>
</dbReference>
<dbReference type="EMBL" id="CP011770">
    <property type="protein sequence ID" value="AKM10305.1"/>
    <property type="molecule type" value="Genomic_DNA"/>
</dbReference>
<dbReference type="InterPro" id="IPR029062">
    <property type="entry name" value="Class_I_gatase-like"/>
</dbReference>
<dbReference type="SUPFAM" id="SSF46689">
    <property type="entry name" value="Homeodomain-like"/>
    <property type="match status" value="1"/>
</dbReference>
<dbReference type="PANTHER" id="PTHR43130">
    <property type="entry name" value="ARAC-FAMILY TRANSCRIPTIONAL REGULATOR"/>
    <property type="match status" value="1"/>
</dbReference>
<protein>
    <submittedName>
        <fullName evidence="3">AraC family transcriptional regulator</fullName>
    </submittedName>
</protein>
<dbReference type="GO" id="GO:0003700">
    <property type="term" value="F:DNA-binding transcription factor activity"/>
    <property type="evidence" value="ECO:0007669"/>
    <property type="project" value="InterPro"/>
</dbReference>
<dbReference type="STRING" id="1348774.AB433_10640"/>
<evidence type="ECO:0000256" key="2">
    <source>
        <dbReference type="ARBA" id="ARBA00023163"/>
    </source>
</evidence>
<dbReference type="Proteomes" id="UP000035287">
    <property type="component" value="Chromosome"/>
</dbReference>
<name>A0A0G3XFK0_9SPHN</name>
<dbReference type="PATRIC" id="fig|1348774.3.peg.2235"/>
<dbReference type="SMART" id="SM00342">
    <property type="entry name" value="HTH_ARAC"/>
    <property type="match status" value="1"/>
</dbReference>
<dbReference type="AlphaFoldDB" id="A0A0G3XFK0"/>
<evidence type="ECO:0000313" key="3">
    <source>
        <dbReference type="EMBL" id="AKM10305.1"/>
    </source>
</evidence>
<keyword evidence="4" id="KW-1185">Reference proteome</keyword>
<dbReference type="KEGG" id="cna:AB433_10640"/>
<accession>A0A0G3XFK0</accession>
<dbReference type="OrthoDB" id="186587at2"/>
<dbReference type="RefSeq" id="WP_047820966.1">
    <property type="nucleotide sequence ID" value="NZ_CP011770.1"/>
</dbReference>
<organism evidence="3 4">
    <name type="scientific">Croceicoccus naphthovorans</name>
    <dbReference type="NCBI Taxonomy" id="1348774"/>
    <lineage>
        <taxon>Bacteria</taxon>
        <taxon>Pseudomonadati</taxon>
        <taxon>Pseudomonadota</taxon>
        <taxon>Alphaproteobacteria</taxon>
        <taxon>Sphingomonadales</taxon>
        <taxon>Erythrobacteraceae</taxon>
        <taxon>Croceicoccus</taxon>
    </lineage>
</organism>
<dbReference type="GO" id="GO:0043565">
    <property type="term" value="F:sequence-specific DNA binding"/>
    <property type="evidence" value="ECO:0007669"/>
    <property type="project" value="InterPro"/>
</dbReference>
<dbReference type="InterPro" id="IPR018060">
    <property type="entry name" value="HTH_AraC"/>
</dbReference>
<dbReference type="Gene3D" id="1.10.10.60">
    <property type="entry name" value="Homeodomain-like"/>
    <property type="match status" value="1"/>
</dbReference>
<dbReference type="InterPro" id="IPR052158">
    <property type="entry name" value="INH-QAR"/>
</dbReference>
<dbReference type="PROSITE" id="PS01124">
    <property type="entry name" value="HTH_ARAC_FAMILY_2"/>
    <property type="match status" value="1"/>
</dbReference>
<dbReference type="InterPro" id="IPR009057">
    <property type="entry name" value="Homeodomain-like_sf"/>
</dbReference>
<keyword evidence="1" id="KW-0805">Transcription regulation</keyword>
<evidence type="ECO:0000313" key="4">
    <source>
        <dbReference type="Proteomes" id="UP000035287"/>
    </source>
</evidence>